<organism evidence="1 2">
    <name type="scientific">Sphaerodactylus townsendi</name>
    <dbReference type="NCBI Taxonomy" id="933632"/>
    <lineage>
        <taxon>Eukaryota</taxon>
        <taxon>Metazoa</taxon>
        <taxon>Chordata</taxon>
        <taxon>Craniata</taxon>
        <taxon>Vertebrata</taxon>
        <taxon>Euteleostomi</taxon>
        <taxon>Lepidosauria</taxon>
        <taxon>Squamata</taxon>
        <taxon>Bifurcata</taxon>
        <taxon>Gekkota</taxon>
        <taxon>Sphaerodactylidae</taxon>
        <taxon>Sphaerodactylus</taxon>
    </lineage>
</organism>
<evidence type="ECO:0000313" key="1">
    <source>
        <dbReference type="EMBL" id="KAH8017876.1"/>
    </source>
</evidence>
<proteinExistence type="predicted"/>
<evidence type="ECO:0000313" key="2">
    <source>
        <dbReference type="Proteomes" id="UP000827872"/>
    </source>
</evidence>
<gene>
    <name evidence="1" type="primary">RANBP17_2</name>
    <name evidence="1" type="ORF">K3G42_033005</name>
</gene>
<reference evidence="1" key="1">
    <citation type="submission" date="2021-08" db="EMBL/GenBank/DDBJ databases">
        <title>The first chromosome-level gecko genome reveals the dynamic sex chromosomes of Neotropical dwarf geckos (Sphaerodactylidae: Sphaerodactylus).</title>
        <authorList>
            <person name="Pinto B.J."/>
            <person name="Keating S.E."/>
            <person name="Gamble T."/>
        </authorList>
    </citation>
    <scope>NUCLEOTIDE SEQUENCE</scope>
    <source>
        <strain evidence="1">TG3544</strain>
    </source>
</reference>
<accession>A0ACB8GE48</accession>
<protein>
    <submittedName>
        <fullName evidence="1">Ran-binding protein 17</fullName>
    </submittedName>
</protein>
<name>A0ACB8GE48_9SAUR</name>
<sequence length="97" mass="11275">MMQNHTSKHFPFLGVNDNYCLSDLRCRTTFYTALTRLLMVDLGKSYTDMLSQVGNQECEAREDEDEFENFMLPLTVSFETLAQIFNNSFKQDEAKAQ</sequence>
<comment type="caution">
    <text evidence="1">The sequence shown here is derived from an EMBL/GenBank/DDBJ whole genome shotgun (WGS) entry which is preliminary data.</text>
</comment>
<keyword evidence="2" id="KW-1185">Reference proteome</keyword>
<dbReference type="Proteomes" id="UP000827872">
    <property type="component" value="Linkage Group LG01"/>
</dbReference>
<dbReference type="EMBL" id="CM037614">
    <property type="protein sequence ID" value="KAH8017876.1"/>
    <property type="molecule type" value="Genomic_DNA"/>
</dbReference>